<feature type="transmembrane region" description="Helical" evidence="1">
    <location>
        <begin position="53"/>
        <end position="75"/>
    </location>
</feature>
<dbReference type="VEuPathDB" id="VectorBase:GBRI037980"/>
<keyword evidence="1" id="KW-0472">Membrane</keyword>
<proteinExistence type="predicted"/>
<protein>
    <submittedName>
        <fullName evidence="2">Uncharacterized protein</fullName>
    </submittedName>
</protein>
<evidence type="ECO:0000256" key="1">
    <source>
        <dbReference type="SAM" id="Phobius"/>
    </source>
</evidence>
<keyword evidence="3" id="KW-1185">Reference proteome</keyword>
<organism evidence="2 3">
    <name type="scientific">Glossina brevipalpis</name>
    <dbReference type="NCBI Taxonomy" id="37001"/>
    <lineage>
        <taxon>Eukaryota</taxon>
        <taxon>Metazoa</taxon>
        <taxon>Ecdysozoa</taxon>
        <taxon>Arthropoda</taxon>
        <taxon>Hexapoda</taxon>
        <taxon>Insecta</taxon>
        <taxon>Pterygota</taxon>
        <taxon>Neoptera</taxon>
        <taxon>Endopterygota</taxon>
        <taxon>Diptera</taxon>
        <taxon>Brachycera</taxon>
        <taxon>Muscomorpha</taxon>
        <taxon>Hippoboscoidea</taxon>
        <taxon>Glossinidae</taxon>
        <taxon>Glossina</taxon>
    </lineage>
</organism>
<dbReference type="EnsemblMetazoa" id="GBRI037980-RA">
    <property type="protein sequence ID" value="GBRI037980-PA"/>
    <property type="gene ID" value="GBRI037980"/>
</dbReference>
<name>A0A1A9WZ49_9MUSC</name>
<sequence>MMFFNFNIEFNGNTFVPNGVLCLFSTLEESDTVSVHYINSNNKIDEMRHEKKCIIEGLSFIIYLLWSIAMLMSFIELLTLDVVSNLNPFEFLEIFDCLTLGLENYDEECTQRFFHILIVPFFNNQSNRTLDTLCTILLPSFKILALYYKNKIKYKCIFRRHKVVSLPTNRALKVEKSASENELERIHKNLLTEAYQLGEIIPYIGDIPSTIQPELVQRGQGIIFLTPTYGDTFVLKEATIGCGEKCHKGVQFLKAIKDCIETRDLTLITLNDFLILELLKFFHHHSTNRADKKHLPNSTNSLP</sequence>
<reference evidence="2" key="2">
    <citation type="submission" date="2020-05" db="UniProtKB">
        <authorList>
            <consortium name="EnsemblMetazoa"/>
        </authorList>
    </citation>
    <scope>IDENTIFICATION</scope>
    <source>
        <strain evidence="2">IAEA</strain>
    </source>
</reference>
<evidence type="ECO:0000313" key="2">
    <source>
        <dbReference type="EnsemblMetazoa" id="GBRI037980-PA"/>
    </source>
</evidence>
<dbReference type="Proteomes" id="UP000091820">
    <property type="component" value="Unassembled WGS sequence"/>
</dbReference>
<evidence type="ECO:0000313" key="3">
    <source>
        <dbReference type="Proteomes" id="UP000091820"/>
    </source>
</evidence>
<reference evidence="3" key="1">
    <citation type="submission" date="2014-03" db="EMBL/GenBank/DDBJ databases">
        <authorList>
            <person name="Aksoy S."/>
            <person name="Warren W."/>
            <person name="Wilson R.K."/>
        </authorList>
    </citation>
    <scope>NUCLEOTIDE SEQUENCE [LARGE SCALE GENOMIC DNA]</scope>
    <source>
        <strain evidence="3">IAEA</strain>
    </source>
</reference>
<dbReference type="AlphaFoldDB" id="A0A1A9WZ49"/>
<keyword evidence="1" id="KW-1133">Transmembrane helix</keyword>
<accession>A0A1A9WZ49</accession>
<keyword evidence="1" id="KW-0812">Transmembrane</keyword>